<dbReference type="Pfam" id="PF00691">
    <property type="entry name" value="OmpA"/>
    <property type="match status" value="2"/>
</dbReference>
<gene>
    <name evidence="13" type="ORF">CWI69_09135</name>
</gene>
<comment type="caution">
    <text evidence="13">The sequence shown here is derived from an EMBL/GenBank/DDBJ whole genome shotgun (WGS) entry which is preliminary data.</text>
</comment>
<evidence type="ECO:0000256" key="8">
    <source>
        <dbReference type="ARBA" id="ARBA00023136"/>
    </source>
</evidence>
<comment type="subcellular location">
    <subcellularLocation>
        <location evidence="1">Cell outer membrane</location>
        <topology evidence="1">Multi-pass membrane protein</topology>
    </subcellularLocation>
</comment>
<dbReference type="GO" id="GO:0006811">
    <property type="term" value="P:monoatomic ion transport"/>
    <property type="evidence" value="ECO:0007669"/>
    <property type="project" value="UniProtKB-KW"/>
</dbReference>
<keyword evidence="7" id="KW-0626">Porin</keyword>
<proteinExistence type="predicted"/>
<feature type="chain" id="PRO_5019051260" description="OmpA-like domain-containing protein" evidence="11">
    <location>
        <begin position="25"/>
        <end position="484"/>
    </location>
</feature>
<dbReference type="InterPro" id="IPR006665">
    <property type="entry name" value="OmpA-like"/>
</dbReference>
<protein>
    <recommendedName>
        <fullName evidence="12">OmpA-like domain-containing protein</fullName>
    </recommendedName>
</protein>
<name>A0A432XSV8_9GAMM</name>
<dbReference type="PANTHER" id="PTHR30329">
    <property type="entry name" value="STATOR ELEMENT OF FLAGELLAR MOTOR COMPLEX"/>
    <property type="match status" value="1"/>
</dbReference>
<feature type="domain" description="OmpA-like" evidence="12">
    <location>
        <begin position="367"/>
        <end position="484"/>
    </location>
</feature>
<evidence type="ECO:0000256" key="4">
    <source>
        <dbReference type="ARBA" id="ARBA00022692"/>
    </source>
</evidence>
<dbReference type="EMBL" id="PIPW01000003">
    <property type="protein sequence ID" value="RUO51808.1"/>
    <property type="molecule type" value="Genomic_DNA"/>
</dbReference>
<dbReference type="PRINTS" id="PR01021">
    <property type="entry name" value="OMPADOMAIN"/>
</dbReference>
<evidence type="ECO:0000256" key="3">
    <source>
        <dbReference type="ARBA" id="ARBA00022452"/>
    </source>
</evidence>
<accession>A0A432XSV8</accession>
<evidence type="ECO:0000256" key="2">
    <source>
        <dbReference type="ARBA" id="ARBA00022448"/>
    </source>
</evidence>
<reference evidence="14" key="1">
    <citation type="journal article" date="2018" name="Front. Microbiol.">
        <title>Genome-Based Analysis Reveals the Taxonomy and Diversity of the Family Idiomarinaceae.</title>
        <authorList>
            <person name="Liu Y."/>
            <person name="Lai Q."/>
            <person name="Shao Z."/>
        </authorList>
    </citation>
    <scope>NUCLEOTIDE SEQUENCE [LARGE SCALE GENOMIC DNA]</scope>
    <source>
        <strain evidence="14">BH195</strain>
    </source>
</reference>
<dbReference type="AlphaFoldDB" id="A0A432XSV8"/>
<dbReference type="Gene3D" id="2.40.160.20">
    <property type="match status" value="1"/>
</dbReference>
<feature type="domain" description="OmpA-like" evidence="12">
    <location>
        <begin position="242"/>
        <end position="360"/>
    </location>
</feature>
<dbReference type="CDD" id="cd07185">
    <property type="entry name" value="OmpA_C-like"/>
    <property type="match status" value="2"/>
</dbReference>
<keyword evidence="9" id="KW-0998">Cell outer membrane</keyword>
<keyword evidence="4" id="KW-0812">Transmembrane</keyword>
<dbReference type="GO" id="GO:0009279">
    <property type="term" value="C:cell outer membrane"/>
    <property type="evidence" value="ECO:0007669"/>
    <property type="project" value="UniProtKB-SubCell"/>
</dbReference>
<keyword evidence="2" id="KW-0813">Transport</keyword>
<evidence type="ECO:0000313" key="14">
    <source>
        <dbReference type="Proteomes" id="UP000287198"/>
    </source>
</evidence>
<dbReference type="InterPro" id="IPR011250">
    <property type="entry name" value="OMP/PagP_B-barrel"/>
</dbReference>
<dbReference type="GO" id="GO:0015288">
    <property type="term" value="F:porin activity"/>
    <property type="evidence" value="ECO:0007669"/>
    <property type="project" value="UniProtKB-KW"/>
</dbReference>
<keyword evidence="14" id="KW-1185">Reference proteome</keyword>
<evidence type="ECO:0000313" key="13">
    <source>
        <dbReference type="EMBL" id="RUO51808.1"/>
    </source>
</evidence>
<dbReference type="PROSITE" id="PS51123">
    <property type="entry name" value="OMPA_2"/>
    <property type="match status" value="2"/>
</dbReference>
<keyword evidence="5 11" id="KW-0732">Signal</keyword>
<dbReference type="InterPro" id="IPR027385">
    <property type="entry name" value="Beta-barrel_OMP"/>
</dbReference>
<dbReference type="InterPro" id="IPR006690">
    <property type="entry name" value="OMPA-like_CS"/>
</dbReference>
<dbReference type="PROSITE" id="PS01068">
    <property type="entry name" value="OMPA_1"/>
    <property type="match status" value="1"/>
</dbReference>
<dbReference type="InterPro" id="IPR006664">
    <property type="entry name" value="OMP_bac"/>
</dbReference>
<sequence length="484" mass="52335">MKTNKITQAMTVLFLAGVALPAVAQEQDGWYLGVGGGATRATIAEDEITADLMNSGYQVTEFDAAENDSGYKIFAGYQFNQNFALEAGYFDLGNFSYDATTSPAGMKSGQLDLNGWNMDFIGLLPVSESGSLFALVGAHKSEAEVHFAGTGAVNVLTPNYAKTTTDYKFGVGYQYQLGEHFGLRLAAERYRMDDAVGNDGDIDLYSVSLVFRLGGGGHAPGPATQAAAPAAQAPVVAPAPVAATEQYCSSLEIEFEIANNDIQRVNQERMRVLATFLESYPETNAVIEGHTDNVGTEADNLKLSQQRAQAAVDYLVREHAIDRDRLTAVGFGETQPVADNSTTAGKQKNRRIHAVIGCATGIEGLEPLPARVTLAMELEFDTNDATIAPKYYDELDSIGEYLQTNPELSATLEGHTDNASPEVAQQISRARAQSVADYLVSHFAIDRSRLNVQGYGSTRRDTYNATASERQDNRRVNIIISYPK</sequence>
<keyword evidence="6" id="KW-0406">Ion transport</keyword>
<dbReference type="Pfam" id="PF13505">
    <property type="entry name" value="OMP_b-brl"/>
    <property type="match status" value="1"/>
</dbReference>
<evidence type="ECO:0000256" key="7">
    <source>
        <dbReference type="ARBA" id="ARBA00023114"/>
    </source>
</evidence>
<evidence type="ECO:0000256" key="11">
    <source>
        <dbReference type="SAM" id="SignalP"/>
    </source>
</evidence>
<dbReference type="Proteomes" id="UP000287198">
    <property type="component" value="Unassembled WGS sequence"/>
</dbReference>
<dbReference type="InterPro" id="IPR050330">
    <property type="entry name" value="Bact_OuterMem_StrucFunc"/>
</dbReference>
<dbReference type="OrthoDB" id="9805832at2"/>
<evidence type="ECO:0000256" key="6">
    <source>
        <dbReference type="ARBA" id="ARBA00023065"/>
    </source>
</evidence>
<dbReference type="SUPFAM" id="SSF56925">
    <property type="entry name" value="OMPA-like"/>
    <property type="match status" value="1"/>
</dbReference>
<keyword evidence="8 10" id="KW-0472">Membrane</keyword>
<dbReference type="SUPFAM" id="SSF103088">
    <property type="entry name" value="OmpA-like"/>
    <property type="match status" value="2"/>
</dbReference>
<dbReference type="RefSeq" id="WP_126763911.1">
    <property type="nucleotide sequence ID" value="NZ_JBHLTZ010000010.1"/>
</dbReference>
<evidence type="ECO:0000256" key="10">
    <source>
        <dbReference type="PROSITE-ProRule" id="PRU00473"/>
    </source>
</evidence>
<evidence type="ECO:0000256" key="5">
    <source>
        <dbReference type="ARBA" id="ARBA00022729"/>
    </source>
</evidence>
<evidence type="ECO:0000256" key="9">
    <source>
        <dbReference type="ARBA" id="ARBA00023237"/>
    </source>
</evidence>
<dbReference type="Gene3D" id="3.30.1330.60">
    <property type="entry name" value="OmpA-like domain"/>
    <property type="match status" value="2"/>
</dbReference>
<organism evidence="13 14">
    <name type="scientific">Pseudidiomarina halophila</name>
    <dbReference type="NCBI Taxonomy" id="1449799"/>
    <lineage>
        <taxon>Bacteria</taxon>
        <taxon>Pseudomonadati</taxon>
        <taxon>Pseudomonadota</taxon>
        <taxon>Gammaproteobacteria</taxon>
        <taxon>Alteromonadales</taxon>
        <taxon>Idiomarinaceae</taxon>
        <taxon>Pseudidiomarina</taxon>
    </lineage>
</organism>
<keyword evidence="3" id="KW-1134">Transmembrane beta strand</keyword>
<dbReference type="GO" id="GO:0046930">
    <property type="term" value="C:pore complex"/>
    <property type="evidence" value="ECO:0007669"/>
    <property type="project" value="UniProtKB-KW"/>
</dbReference>
<dbReference type="InterPro" id="IPR036737">
    <property type="entry name" value="OmpA-like_sf"/>
</dbReference>
<evidence type="ECO:0000256" key="1">
    <source>
        <dbReference type="ARBA" id="ARBA00004571"/>
    </source>
</evidence>
<dbReference type="PANTHER" id="PTHR30329:SF21">
    <property type="entry name" value="LIPOPROTEIN YIAD-RELATED"/>
    <property type="match status" value="1"/>
</dbReference>
<evidence type="ECO:0000259" key="12">
    <source>
        <dbReference type="PROSITE" id="PS51123"/>
    </source>
</evidence>
<feature type="signal peptide" evidence="11">
    <location>
        <begin position="1"/>
        <end position="24"/>
    </location>
</feature>